<dbReference type="AlphaFoldDB" id="A0A1V1P798"/>
<evidence type="ECO:0000313" key="1">
    <source>
        <dbReference type="EMBL" id="ETR70626.1"/>
    </source>
</evidence>
<evidence type="ECO:0000313" key="2">
    <source>
        <dbReference type="Proteomes" id="UP000189670"/>
    </source>
</evidence>
<proteinExistence type="predicted"/>
<gene>
    <name evidence="1" type="ORF">OMM_08681</name>
</gene>
<dbReference type="SUPFAM" id="SSF51182">
    <property type="entry name" value="RmlC-like cupins"/>
    <property type="match status" value="1"/>
</dbReference>
<dbReference type="EMBL" id="ATBP01000395">
    <property type="protein sequence ID" value="ETR70626.1"/>
    <property type="molecule type" value="Genomic_DNA"/>
</dbReference>
<dbReference type="Proteomes" id="UP000189670">
    <property type="component" value="Unassembled WGS sequence"/>
</dbReference>
<comment type="caution">
    <text evidence="1">The sequence shown here is derived from an EMBL/GenBank/DDBJ whole genome shotgun (WGS) entry which is preliminary data.</text>
</comment>
<reference evidence="2" key="1">
    <citation type="submission" date="2012-11" db="EMBL/GenBank/DDBJ databases">
        <authorList>
            <person name="Lucero-Rivera Y.E."/>
            <person name="Tovar-Ramirez D."/>
        </authorList>
    </citation>
    <scope>NUCLEOTIDE SEQUENCE [LARGE SCALE GENOMIC DNA]</scope>
    <source>
        <strain evidence="2">Araruama</strain>
    </source>
</reference>
<dbReference type="InterPro" id="IPR011051">
    <property type="entry name" value="RmlC_Cupin_sf"/>
</dbReference>
<protein>
    <submittedName>
        <fullName evidence="1">Cytoplasmic protein</fullName>
    </submittedName>
</protein>
<accession>A0A1V1P798</accession>
<organism evidence="1 2">
    <name type="scientific">Candidatus Magnetoglobus multicellularis str. Araruama</name>
    <dbReference type="NCBI Taxonomy" id="890399"/>
    <lineage>
        <taxon>Bacteria</taxon>
        <taxon>Pseudomonadati</taxon>
        <taxon>Thermodesulfobacteriota</taxon>
        <taxon>Desulfobacteria</taxon>
        <taxon>Desulfobacterales</taxon>
        <taxon>Desulfobacteraceae</taxon>
        <taxon>Candidatus Magnetoglobus</taxon>
    </lineage>
</organism>
<name>A0A1V1P798_9BACT</name>
<sequence>MIAIIIYSNYQKEGIEFFTPNNFSQQLAYMKRPKGFQIQAHVHKPVPRTVKFTQETLFIKKGKVKINFYDESKNYLEHRILKTGDVILLVSGGHDFFMLEDTEMIEVKQGPYAGDDDKERF</sequence>